<reference evidence="2" key="1">
    <citation type="submission" date="2016-10" db="EMBL/GenBank/DDBJ databases">
        <authorList>
            <person name="Varghese N."/>
            <person name="Submissions S."/>
        </authorList>
    </citation>
    <scope>NUCLEOTIDE SEQUENCE [LARGE SCALE GENOMIC DNA]</scope>
    <source>
        <strain evidence="2">ATCC 25963</strain>
    </source>
</reference>
<keyword evidence="2" id="KW-1185">Reference proteome</keyword>
<dbReference type="Proteomes" id="UP000199400">
    <property type="component" value="Unassembled WGS sequence"/>
</dbReference>
<dbReference type="STRING" id="54.SAMN02745121_07143"/>
<proteinExistence type="predicted"/>
<protein>
    <submittedName>
        <fullName evidence="1">Uncharacterized protein</fullName>
    </submittedName>
</protein>
<evidence type="ECO:0000313" key="2">
    <source>
        <dbReference type="Proteomes" id="UP000199400"/>
    </source>
</evidence>
<gene>
    <name evidence="1" type="ORF">SAMN02745121_07143</name>
</gene>
<sequence>MARPSATPRSRILAHPRRATWMVSRWRCFSSIARASGNSSRGPTHHVRLATPWSLIASIARNSLAQPRHVRLATTAVASASIARRTRAVLS</sequence>
<accession>A0A1I2GAQ2</accession>
<dbReference type="AlphaFoldDB" id="A0A1I2GAQ2"/>
<name>A0A1I2GAQ2_9BACT</name>
<dbReference type="EMBL" id="FOMX01000031">
    <property type="protein sequence ID" value="SFF14209.1"/>
    <property type="molecule type" value="Genomic_DNA"/>
</dbReference>
<evidence type="ECO:0000313" key="1">
    <source>
        <dbReference type="EMBL" id="SFF14209.1"/>
    </source>
</evidence>
<organism evidence="1 2">
    <name type="scientific">Nannocystis exedens</name>
    <dbReference type="NCBI Taxonomy" id="54"/>
    <lineage>
        <taxon>Bacteria</taxon>
        <taxon>Pseudomonadati</taxon>
        <taxon>Myxococcota</taxon>
        <taxon>Polyangia</taxon>
        <taxon>Nannocystales</taxon>
        <taxon>Nannocystaceae</taxon>
        <taxon>Nannocystis</taxon>
    </lineage>
</organism>